<reference evidence="2" key="1">
    <citation type="submission" date="2018-06" db="EMBL/GenBank/DDBJ databases">
        <title>Genome assembly of Danube salmon.</title>
        <authorList>
            <person name="Macqueen D.J."/>
            <person name="Gundappa M.K."/>
        </authorList>
    </citation>
    <scope>NUCLEOTIDE SEQUENCE [LARGE SCALE GENOMIC DNA]</scope>
</reference>
<dbReference type="GO" id="GO:0004601">
    <property type="term" value="F:peroxidase activity"/>
    <property type="evidence" value="ECO:0007669"/>
    <property type="project" value="InterPro"/>
</dbReference>
<accession>A0A4W5LFW2</accession>
<keyword evidence="2" id="KW-1185">Reference proteome</keyword>
<reference evidence="1" key="3">
    <citation type="submission" date="2025-09" db="UniProtKB">
        <authorList>
            <consortium name="Ensembl"/>
        </authorList>
    </citation>
    <scope>IDENTIFICATION</scope>
</reference>
<protein>
    <submittedName>
        <fullName evidence="1">Uncharacterized protein</fullName>
    </submittedName>
</protein>
<proteinExistence type="predicted"/>
<reference evidence="1" key="2">
    <citation type="submission" date="2025-08" db="UniProtKB">
        <authorList>
            <consortium name="Ensembl"/>
        </authorList>
    </citation>
    <scope>IDENTIFICATION</scope>
</reference>
<dbReference type="InterPro" id="IPR019791">
    <property type="entry name" value="Haem_peroxidase_animal"/>
</dbReference>
<dbReference type="InterPro" id="IPR010255">
    <property type="entry name" value="Haem_peroxidase_sf"/>
</dbReference>
<dbReference type="AlphaFoldDB" id="A0A4W5LFW2"/>
<dbReference type="Ensembl" id="ENSHHUT00000025640.1">
    <property type="protein sequence ID" value="ENSHHUP00000024706.1"/>
    <property type="gene ID" value="ENSHHUG00000015526.1"/>
</dbReference>
<dbReference type="PROSITE" id="PS50292">
    <property type="entry name" value="PEROXIDASE_3"/>
    <property type="match status" value="1"/>
</dbReference>
<dbReference type="PANTHER" id="PTHR11475:SF144">
    <property type="entry name" value="NAD(P)H OXIDASE (H2O2-FORMING)"/>
    <property type="match status" value="1"/>
</dbReference>
<sequence>MGMASQIAEKEDNIIVEDLRDYTYGPLRFSRSDLVAMTVQRGRDFGLPSYNQVREGLGLAPVERWGDINPQLNTANPQVLSELSM</sequence>
<dbReference type="STRING" id="62062.ENSHHUP00000024706"/>
<dbReference type="Proteomes" id="UP000314982">
    <property type="component" value="Unassembled WGS sequence"/>
</dbReference>
<dbReference type="GO" id="GO:0020037">
    <property type="term" value="F:heme binding"/>
    <property type="evidence" value="ECO:0007669"/>
    <property type="project" value="InterPro"/>
</dbReference>
<dbReference type="InterPro" id="IPR037120">
    <property type="entry name" value="Haem_peroxidase_sf_animal"/>
</dbReference>
<dbReference type="PANTHER" id="PTHR11475">
    <property type="entry name" value="OXIDASE/PEROXIDASE"/>
    <property type="match status" value="1"/>
</dbReference>
<dbReference type="SUPFAM" id="SSF48113">
    <property type="entry name" value="Heme-dependent peroxidases"/>
    <property type="match status" value="1"/>
</dbReference>
<dbReference type="Gene3D" id="1.10.640.10">
    <property type="entry name" value="Haem peroxidase domain superfamily, animal type"/>
    <property type="match status" value="1"/>
</dbReference>
<evidence type="ECO:0000313" key="2">
    <source>
        <dbReference type="Proteomes" id="UP000314982"/>
    </source>
</evidence>
<dbReference type="GO" id="GO:0006979">
    <property type="term" value="P:response to oxidative stress"/>
    <property type="evidence" value="ECO:0007669"/>
    <property type="project" value="InterPro"/>
</dbReference>
<evidence type="ECO:0000313" key="1">
    <source>
        <dbReference type="Ensembl" id="ENSHHUP00000024706.1"/>
    </source>
</evidence>
<organism evidence="1 2">
    <name type="scientific">Hucho hucho</name>
    <name type="common">huchen</name>
    <dbReference type="NCBI Taxonomy" id="62062"/>
    <lineage>
        <taxon>Eukaryota</taxon>
        <taxon>Metazoa</taxon>
        <taxon>Chordata</taxon>
        <taxon>Craniata</taxon>
        <taxon>Vertebrata</taxon>
        <taxon>Euteleostomi</taxon>
        <taxon>Actinopterygii</taxon>
        <taxon>Neopterygii</taxon>
        <taxon>Teleostei</taxon>
        <taxon>Protacanthopterygii</taxon>
        <taxon>Salmoniformes</taxon>
        <taxon>Salmonidae</taxon>
        <taxon>Salmoninae</taxon>
        <taxon>Hucho</taxon>
    </lineage>
</organism>
<name>A0A4W5LFW2_9TELE</name>
<dbReference type="Pfam" id="PF03098">
    <property type="entry name" value="An_peroxidase"/>
    <property type="match status" value="1"/>
</dbReference>